<dbReference type="InterPro" id="IPR003154">
    <property type="entry name" value="S1/P1nuclease"/>
</dbReference>
<gene>
    <name evidence="9" type="ORF">BCIN_07g06590</name>
</gene>
<proteinExistence type="inferred from homology"/>
<keyword evidence="7" id="KW-0325">Glycoprotein</keyword>
<evidence type="ECO:0000313" key="9">
    <source>
        <dbReference type="EMBL" id="ATZ52164.1"/>
    </source>
</evidence>
<keyword evidence="2" id="KW-0540">Nuclease</keyword>
<accession>A0A384JP90</accession>
<dbReference type="Pfam" id="PF02265">
    <property type="entry name" value="S1-P1_nuclease"/>
    <property type="match status" value="1"/>
</dbReference>
<dbReference type="FunFam" id="1.10.575.10:FF:000004">
    <property type="entry name" value="Nuclease S1"/>
    <property type="match status" value="1"/>
</dbReference>
<reference evidence="9 10" key="3">
    <citation type="journal article" date="2017" name="Mol. Plant Pathol.">
        <title>A gapless genome sequence of the fungus Botrytis cinerea.</title>
        <authorList>
            <person name="Van Kan J.A."/>
            <person name="Stassen J.H."/>
            <person name="Mosbach A."/>
            <person name="Van Der Lee T.A."/>
            <person name="Faino L."/>
            <person name="Farmer A.D."/>
            <person name="Papasotiriou D.G."/>
            <person name="Zhou S."/>
            <person name="Seidl M.F."/>
            <person name="Cottam E."/>
            <person name="Edel D."/>
            <person name="Hahn M."/>
            <person name="Schwartz D.C."/>
            <person name="Dietrich R.A."/>
            <person name="Widdison S."/>
            <person name="Scalliet G."/>
        </authorList>
    </citation>
    <scope>NUCLEOTIDE SEQUENCE [LARGE SCALE GENOMIC DNA]</scope>
    <source>
        <strain evidence="9 10">B05.10</strain>
    </source>
</reference>
<dbReference type="SUPFAM" id="SSF48537">
    <property type="entry name" value="Phospholipase C/P1 nuclease"/>
    <property type="match status" value="1"/>
</dbReference>
<dbReference type="RefSeq" id="XP_024550037.1">
    <property type="nucleotide sequence ID" value="XM_024694247.1"/>
</dbReference>
<dbReference type="CDD" id="cd11010">
    <property type="entry name" value="S1-P1_nuclease"/>
    <property type="match status" value="1"/>
</dbReference>
<sequence>MKVQTSAALLLSSWVPATYAWGTLGHYTVGYVATNFVSTATKTYFQDILGDTSADYLASVAAWADSYRYTTAGTFTAPFHYIDAQDNPPSSCGVSYSRDCGSTGCIISAINNYTTILQKGTASAANLDIAAKMIIHFLGDIHQPLHDENLDVGGNTISVTYAGKTTNLHSIWDTAIPEQYTGGYALSDAKTWAATLTTAIKTGTYSSLKAGWTEDIDLDDPITSSMVWASDTNAHVCDTVFADGVASVKTGDLSTNGYYAAAIPVVKLQIAKAGYRLAAWLDLIATGTTNL</sequence>
<dbReference type="GO" id="GO:0006308">
    <property type="term" value="P:DNA catabolic process"/>
    <property type="evidence" value="ECO:0007669"/>
    <property type="project" value="InterPro"/>
</dbReference>
<dbReference type="GO" id="GO:0003676">
    <property type="term" value="F:nucleic acid binding"/>
    <property type="evidence" value="ECO:0007669"/>
    <property type="project" value="InterPro"/>
</dbReference>
<evidence type="ECO:0000256" key="8">
    <source>
        <dbReference type="SAM" id="SignalP"/>
    </source>
</evidence>
<dbReference type="OrthoDB" id="441446at2759"/>
<dbReference type="AlphaFoldDB" id="A0A384JP90"/>
<dbReference type="GO" id="GO:0016788">
    <property type="term" value="F:hydrolase activity, acting on ester bonds"/>
    <property type="evidence" value="ECO:0007669"/>
    <property type="project" value="InterPro"/>
</dbReference>
<dbReference type="Proteomes" id="UP000001798">
    <property type="component" value="Chromosome 7"/>
</dbReference>
<reference evidence="9 10" key="1">
    <citation type="journal article" date="2011" name="PLoS Genet.">
        <title>Genomic analysis of the necrotrophic fungal pathogens Sclerotinia sclerotiorum and Botrytis cinerea.</title>
        <authorList>
            <person name="Amselem J."/>
            <person name="Cuomo C.A."/>
            <person name="van Kan J.A."/>
            <person name="Viaud M."/>
            <person name="Benito E.P."/>
            <person name="Couloux A."/>
            <person name="Coutinho P.M."/>
            <person name="de Vries R.P."/>
            <person name="Dyer P.S."/>
            <person name="Fillinger S."/>
            <person name="Fournier E."/>
            <person name="Gout L."/>
            <person name="Hahn M."/>
            <person name="Kohn L."/>
            <person name="Lapalu N."/>
            <person name="Plummer K.M."/>
            <person name="Pradier J.M."/>
            <person name="Quevillon E."/>
            <person name="Sharon A."/>
            <person name="Simon A."/>
            <person name="ten Have A."/>
            <person name="Tudzynski B."/>
            <person name="Tudzynski P."/>
            <person name="Wincker P."/>
            <person name="Andrew M."/>
            <person name="Anthouard V."/>
            <person name="Beever R.E."/>
            <person name="Beffa R."/>
            <person name="Benoit I."/>
            <person name="Bouzid O."/>
            <person name="Brault B."/>
            <person name="Chen Z."/>
            <person name="Choquer M."/>
            <person name="Collemare J."/>
            <person name="Cotton P."/>
            <person name="Danchin E.G."/>
            <person name="Da Silva C."/>
            <person name="Gautier A."/>
            <person name="Giraud C."/>
            <person name="Giraud T."/>
            <person name="Gonzalez C."/>
            <person name="Grossetete S."/>
            <person name="Guldener U."/>
            <person name="Henrissat B."/>
            <person name="Howlett B.J."/>
            <person name="Kodira C."/>
            <person name="Kretschmer M."/>
            <person name="Lappartient A."/>
            <person name="Leroch M."/>
            <person name="Levis C."/>
            <person name="Mauceli E."/>
            <person name="Neuveglise C."/>
            <person name="Oeser B."/>
            <person name="Pearson M."/>
            <person name="Poulain J."/>
            <person name="Poussereau N."/>
            <person name="Quesneville H."/>
            <person name="Rascle C."/>
            <person name="Schumacher J."/>
            <person name="Segurens B."/>
            <person name="Sexton A."/>
            <person name="Silva E."/>
            <person name="Sirven C."/>
            <person name="Soanes D.M."/>
            <person name="Talbot N.J."/>
            <person name="Templeton M."/>
            <person name="Yandava C."/>
            <person name="Yarden O."/>
            <person name="Zeng Q."/>
            <person name="Rollins J.A."/>
            <person name="Lebrun M.H."/>
            <person name="Dickman M."/>
        </authorList>
    </citation>
    <scope>NUCLEOTIDE SEQUENCE [LARGE SCALE GENOMIC DNA]</scope>
    <source>
        <strain evidence="9 10">B05.10</strain>
    </source>
</reference>
<reference evidence="9 10" key="2">
    <citation type="journal article" date="2012" name="Eukaryot. Cell">
        <title>Genome update of Botrytis cinerea strains B05.10 and T4.</title>
        <authorList>
            <person name="Staats M."/>
            <person name="van Kan J.A."/>
        </authorList>
    </citation>
    <scope>NUCLEOTIDE SEQUENCE [LARGE SCALE GENOMIC DNA]</scope>
    <source>
        <strain evidence="9 10">B05.10</strain>
    </source>
</reference>
<evidence type="ECO:0000256" key="3">
    <source>
        <dbReference type="ARBA" id="ARBA00022723"/>
    </source>
</evidence>
<dbReference type="GO" id="GO:0004519">
    <property type="term" value="F:endonuclease activity"/>
    <property type="evidence" value="ECO:0007669"/>
    <property type="project" value="UniProtKB-KW"/>
</dbReference>
<evidence type="ECO:0000256" key="5">
    <source>
        <dbReference type="ARBA" id="ARBA00022801"/>
    </source>
</evidence>
<name>A0A384JP90_BOTFB</name>
<keyword evidence="5" id="KW-0378">Hydrolase</keyword>
<keyword evidence="4" id="KW-0255">Endonuclease</keyword>
<dbReference type="Gene3D" id="1.10.575.10">
    <property type="entry name" value="P1 Nuclease"/>
    <property type="match status" value="1"/>
</dbReference>
<dbReference type="PANTHER" id="PTHR33146">
    <property type="entry name" value="ENDONUCLEASE 4"/>
    <property type="match status" value="1"/>
</dbReference>
<dbReference type="SMR" id="A0A384JP90"/>
<protein>
    <recommendedName>
        <fullName evidence="11">Nuclease s1 protein</fullName>
    </recommendedName>
</protein>
<evidence type="ECO:0008006" key="11">
    <source>
        <dbReference type="Google" id="ProtNLM"/>
    </source>
</evidence>
<dbReference type="GeneID" id="5426159"/>
<organism evidence="9 10">
    <name type="scientific">Botryotinia fuckeliana (strain B05.10)</name>
    <name type="common">Noble rot fungus</name>
    <name type="synonym">Botrytis cinerea</name>
    <dbReference type="NCBI Taxonomy" id="332648"/>
    <lineage>
        <taxon>Eukaryota</taxon>
        <taxon>Fungi</taxon>
        <taxon>Dikarya</taxon>
        <taxon>Ascomycota</taxon>
        <taxon>Pezizomycotina</taxon>
        <taxon>Leotiomycetes</taxon>
        <taxon>Helotiales</taxon>
        <taxon>Sclerotiniaceae</taxon>
        <taxon>Botrytis</taxon>
    </lineage>
</organism>
<dbReference type="GO" id="GO:0046872">
    <property type="term" value="F:metal ion binding"/>
    <property type="evidence" value="ECO:0007669"/>
    <property type="project" value="UniProtKB-KW"/>
</dbReference>
<dbReference type="InterPro" id="IPR008947">
    <property type="entry name" value="PLipase_C/P1_nuclease_dom_sf"/>
</dbReference>
<dbReference type="EMBL" id="CP009811">
    <property type="protein sequence ID" value="ATZ52164.1"/>
    <property type="molecule type" value="Genomic_DNA"/>
</dbReference>
<dbReference type="VEuPathDB" id="FungiDB:Bcin07g06590"/>
<feature type="signal peptide" evidence="8">
    <location>
        <begin position="1"/>
        <end position="20"/>
    </location>
</feature>
<evidence type="ECO:0000313" key="10">
    <source>
        <dbReference type="Proteomes" id="UP000001798"/>
    </source>
</evidence>
<keyword evidence="8" id="KW-0732">Signal</keyword>
<evidence type="ECO:0000256" key="2">
    <source>
        <dbReference type="ARBA" id="ARBA00022722"/>
    </source>
</evidence>
<feature type="chain" id="PRO_5016739849" description="Nuclease s1 protein" evidence="8">
    <location>
        <begin position="21"/>
        <end position="291"/>
    </location>
</feature>
<dbReference type="KEGG" id="bfu:BCIN_07g06590"/>
<evidence type="ECO:0000256" key="6">
    <source>
        <dbReference type="ARBA" id="ARBA00023157"/>
    </source>
</evidence>
<dbReference type="PANTHER" id="PTHR33146:SF26">
    <property type="entry name" value="ENDONUCLEASE 4"/>
    <property type="match status" value="1"/>
</dbReference>
<keyword evidence="3" id="KW-0479">Metal-binding</keyword>
<keyword evidence="6" id="KW-1015">Disulfide bond</keyword>
<comment type="similarity">
    <text evidence="1">Belongs to the nuclease type I family.</text>
</comment>
<keyword evidence="10" id="KW-1185">Reference proteome</keyword>
<evidence type="ECO:0000256" key="4">
    <source>
        <dbReference type="ARBA" id="ARBA00022759"/>
    </source>
</evidence>
<evidence type="ECO:0000256" key="1">
    <source>
        <dbReference type="ARBA" id="ARBA00009547"/>
    </source>
</evidence>
<evidence type="ECO:0000256" key="7">
    <source>
        <dbReference type="ARBA" id="ARBA00023180"/>
    </source>
</evidence>